<dbReference type="Proteomes" id="UP000320762">
    <property type="component" value="Unassembled WGS sequence"/>
</dbReference>
<comment type="caution">
    <text evidence="1">The sequence shown here is derived from an EMBL/GenBank/DDBJ whole genome shotgun (WGS) entry which is preliminary data.</text>
</comment>
<gene>
    <name evidence="1" type="ORF">BD626DRAFT_507787</name>
</gene>
<organism evidence="1 2">
    <name type="scientific">Schizophyllum amplum</name>
    <dbReference type="NCBI Taxonomy" id="97359"/>
    <lineage>
        <taxon>Eukaryota</taxon>
        <taxon>Fungi</taxon>
        <taxon>Dikarya</taxon>
        <taxon>Basidiomycota</taxon>
        <taxon>Agaricomycotina</taxon>
        <taxon>Agaricomycetes</taxon>
        <taxon>Agaricomycetidae</taxon>
        <taxon>Agaricales</taxon>
        <taxon>Schizophyllaceae</taxon>
        <taxon>Schizophyllum</taxon>
    </lineage>
</organism>
<keyword evidence="2" id="KW-1185">Reference proteome</keyword>
<evidence type="ECO:0000313" key="1">
    <source>
        <dbReference type="EMBL" id="TRM59621.1"/>
    </source>
</evidence>
<reference evidence="1 2" key="1">
    <citation type="journal article" date="2019" name="New Phytol.">
        <title>Comparative genomics reveals unique wood-decay strategies and fruiting body development in the Schizophyllaceae.</title>
        <authorList>
            <person name="Almasi E."/>
            <person name="Sahu N."/>
            <person name="Krizsan K."/>
            <person name="Balint B."/>
            <person name="Kovacs G.M."/>
            <person name="Kiss B."/>
            <person name="Cseklye J."/>
            <person name="Drula E."/>
            <person name="Henrissat B."/>
            <person name="Nagy I."/>
            <person name="Chovatia M."/>
            <person name="Adam C."/>
            <person name="LaButti K."/>
            <person name="Lipzen A."/>
            <person name="Riley R."/>
            <person name="Grigoriev I.V."/>
            <person name="Nagy L.G."/>
        </authorList>
    </citation>
    <scope>NUCLEOTIDE SEQUENCE [LARGE SCALE GENOMIC DNA]</scope>
    <source>
        <strain evidence="1 2">NL-1724</strain>
    </source>
</reference>
<sequence>MYGAAMNTQYDRNYTTEAQSQVGSGRWARGKEEVCWRFLRARLSHLGPALCRRLRRLRAPRQSGLELGQHIRVSQESRRRPANFTPLALRASGALDHQVVASQPPQRTWASPVHLDVSGDRVPHPIGTASMLLCGRRSWIAGV</sequence>
<name>A0A550C486_9AGAR</name>
<proteinExistence type="predicted"/>
<accession>A0A550C486</accession>
<protein>
    <submittedName>
        <fullName evidence="1">Uncharacterized protein</fullName>
    </submittedName>
</protein>
<evidence type="ECO:0000313" key="2">
    <source>
        <dbReference type="Proteomes" id="UP000320762"/>
    </source>
</evidence>
<dbReference type="EMBL" id="VDMD01000027">
    <property type="protein sequence ID" value="TRM59621.1"/>
    <property type="molecule type" value="Genomic_DNA"/>
</dbReference>
<dbReference type="AlphaFoldDB" id="A0A550C486"/>